<feature type="transmembrane region" description="Helical" evidence="1">
    <location>
        <begin position="58"/>
        <end position="77"/>
    </location>
</feature>
<keyword evidence="1" id="KW-1133">Transmembrane helix</keyword>
<keyword evidence="1" id="KW-0812">Transmembrane</keyword>
<dbReference type="InParanoid" id="A0A061FR55"/>
<gene>
    <name evidence="2" type="ORF">TCM_036170</name>
</gene>
<dbReference type="Proteomes" id="UP000026915">
    <property type="component" value="Chromosome 8"/>
</dbReference>
<name>A0A061FR55_THECC</name>
<keyword evidence="3" id="KW-1185">Reference proteome</keyword>
<dbReference type="Gramene" id="EOY17014">
    <property type="protein sequence ID" value="EOY17014"/>
    <property type="gene ID" value="TCM_036170"/>
</dbReference>
<evidence type="ECO:0000313" key="3">
    <source>
        <dbReference type="Proteomes" id="UP000026915"/>
    </source>
</evidence>
<proteinExistence type="predicted"/>
<protein>
    <submittedName>
        <fullName evidence="2">Uncharacterized protein</fullName>
    </submittedName>
</protein>
<evidence type="ECO:0000256" key="1">
    <source>
        <dbReference type="SAM" id="Phobius"/>
    </source>
</evidence>
<keyword evidence="1" id="KW-0472">Membrane</keyword>
<dbReference type="EMBL" id="CM001886">
    <property type="protein sequence ID" value="EOY17014.1"/>
    <property type="molecule type" value="Genomic_DNA"/>
</dbReference>
<reference evidence="2 3" key="1">
    <citation type="journal article" date="2013" name="Genome Biol.">
        <title>The genome sequence of the most widely cultivated cacao type and its use to identify candidate genes regulating pod color.</title>
        <authorList>
            <person name="Motamayor J.C."/>
            <person name="Mockaitis K."/>
            <person name="Schmutz J."/>
            <person name="Haiminen N."/>
            <person name="Iii D.L."/>
            <person name="Cornejo O."/>
            <person name="Findley S.D."/>
            <person name="Zheng P."/>
            <person name="Utro F."/>
            <person name="Royaert S."/>
            <person name="Saski C."/>
            <person name="Jenkins J."/>
            <person name="Podicheti R."/>
            <person name="Zhao M."/>
            <person name="Scheffler B.E."/>
            <person name="Stack J.C."/>
            <person name="Feltus F.A."/>
            <person name="Mustiga G.M."/>
            <person name="Amores F."/>
            <person name="Phillips W."/>
            <person name="Marelli J.P."/>
            <person name="May G.D."/>
            <person name="Shapiro H."/>
            <person name="Ma J."/>
            <person name="Bustamante C.D."/>
            <person name="Schnell R.J."/>
            <person name="Main D."/>
            <person name="Gilbert D."/>
            <person name="Parida L."/>
            <person name="Kuhn D.N."/>
        </authorList>
    </citation>
    <scope>NUCLEOTIDE SEQUENCE [LARGE SCALE GENOMIC DNA]</scope>
    <source>
        <strain evidence="3">cv. Matina 1-6</strain>
    </source>
</reference>
<evidence type="ECO:0000313" key="2">
    <source>
        <dbReference type="EMBL" id="EOY17014.1"/>
    </source>
</evidence>
<dbReference type="AlphaFoldDB" id="A0A061FR55"/>
<accession>A0A061FR55</accession>
<dbReference type="HOGENOM" id="CLU_1436802_0_0_1"/>
<sequence>MYESARRISGKADVLPTDYLGGAMTMLNLLWPPFPSTLCRCFKCQLGLRRSLIVFRDGSYGAALLQIAIFIMFYALALRREGKLADFGKWVDEIWSWDVKLKRRLFDWKVEQWVMFCNAFNDNPLIWGGGLRLEESCKRCPVESGIGGAVRNEGKHVKILFSKSIGVGDSNRAEILAIKEAFALFAASW</sequence>
<organism evidence="2 3">
    <name type="scientific">Theobroma cacao</name>
    <name type="common">Cacao</name>
    <name type="synonym">Cocoa</name>
    <dbReference type="NCBI Taxonomy" id="3641"/>
    <lineage>
        <taxon>Eukaryota</taxon>
        <taxon>Viridiplantae</taxon>
        <taxon>Streptophyta</taxon>
        <taxon>Embryophyta</taxon>
        <taxon>Tracheophyta</taxon>
        <taxon>Spermatophyta</taxon>
        <taxon>Magnoliopsida</taxon>
        <taxon>eudicotyledons</taxon>
        <taxon>Gunneridae</taxon>
        <taxon>Pentapetalae</taxon>
        <taxon>rosids</taxon>
        <taxon>malvids</taxon>
        <taxon>Malvales</taxon>
        <taxon>Malvaceae</taxon>
        <taxon>Byttnerioideae</taxon>
        <taxon>Theobroma</taxon>
    </lineage>
</organism>